<dbReference type="STRING" id="523791.Kkor_1283"/>
<evidence type="ECO:0000313" key="1">
    <source>
        <dbReference type="EMBL" id="ACV26700.1"/>
    </source>
</evidence>
<accession>C7RBQ8</accession>
<dbReference type="RefSeq" id="WP_012801214.1">
    <property type="nucleotide sequence ID" value="NC_013166.1"/>
</dbReference>
<dbReference type="EMBL" id="CP001707">
    <property type="protein sequence ID" value="ACV26700.1"/>
    <property type="molecule type" value="Genomic_DNA"/>
</dbReference>
<dbReference type="KEGG" id="kko:Kkor_1283"/>
<dbReference type="Proteomes" id="UP000001231">
    <property type="component" value="Chromosome"/>
</dbReference>
<name>C7RBQ8_KANKD</name>
<proteinExistence type="predicted"/>
<reference evidence="1 2" key="1">
    <citation type="journal article" date="2009" name="Stand. Genomic Sci.">
        <title>Complete genome sequence of Kangiella koreensis type strain (SW-125).</title>
        <authorList>
            <person name="Han C."/>
            <person name="Sikorski J."/>
            <person name="Lapidus A."/>
            <person name="Nolan M."/>
            <person name="Glavina Del Rio T."/>
            <person name="Tice H."/>
            <person name="Cheng J.F."/>
            <person name="Lucas S."/>
            <person name="Chen F."/>
            <person name="Copeland A."/>
            <person name="Ivanova N."/>
            <person name="Mavromatis K."/>
            <person name="Ovchinnikova G."/>
            <person name="Pati A."/>
            <person name="Bruce D."/>
            <person name="Goodwin L."/>
            <person name="Pitluck S."/>
            <person name="Chen A."/>
            <person name="Palaniappan K."/>
            <person name="Land M."/>
            <person name="Hauser L."/>
            <person name="Chang Y.J."/>
            <person name="Jeffries C.D."/>
            <person name="Chain P."/>
            <person name="Saunders E."/>
            <person name="Brettin T."/>
            <person name="Goker M."/>
            <person name="Tindall B.J."/>
            <person name="Bristow J."/>
            <person name="Eisen J.A."/>
            <person name="Markowitz V."/>
            <person name="Hugenholtz P."/>
            <person name="Kyrpides N.C."/>
            <person name="Klenk H.P."/>
            <person name="Detter J.C."/>
        </authorList>
    </citation>
    <scope>NUCLEOTIDE SEQUENCE [LARGE SCALE GENOMIC DNA]</scope>
    <source>
        <strain evidence="2">DSM 16069 / KCTC 12182 / SW-125</strain>
    </source>
</reference>
<keyword evidence="2" id="KW-1185">Reference proteome</keyword>
<dbReference type="InParanoid" id="C7RBQ8"/>
<organism evidence="1 2">
    <name type="scientific">Kangiella koreensis (strain DSM 16069 / JCM 12317 / KCTC 12182 / SW-125)</name>
    <dbReference type="NCBI Taxonomy" id="523791"/>
    <lineage>
        <taxon>Bacteria</taxon>
        <taxon>Pseudomonadati</taxon>
        <taxon>Pseudomonadota</taxon>
        <taxon>Gammaproteobacteria</taxon>
        <taxon>Kangiellales</taxon>
        <taxon>Kangiellaceae</taxon>
        <taxon>Kangiella</taxon>
    </lineage>
</organism>
<evidence type="ECO:0000313" key="2">
    <source>
        <dbReference type="Proteomes" id="UP000001231"/>
    </source>
</evidence>
<dbReference type="HOGENOM" id="CLU_3153795_0_0_6"/>
<dbReference type="AlphaFoldDB" id="C7RBQ8"/>
<protein>
    <submittedName>
        <fullName evidence="1">Uncharacterized protein</fullName>
    </submittedName>
</protein>
<gene>
    <name evidence="1" type="ordered locus">Kkor_1283</name>
</gene>
<sequence length="48" mass="5153">MTSIFSKILYGITLAIVTQQVSALSLAEELAQQDAGVFERGCNAFDSD</sequence>